<proteinExistence type="predicted"/>
<comment type="caution">
    <text evidence="1">The sequence shown here is derived from an EMBL/GenBank/DDBJ whole genome shotgun (WGS) entry which is preliminary data.</text>
</comment>
<reference evidence="2" key="1">
    <citation type="journal article" date="2018" name="Sci. Rep.">
        <title>Lignite coal burning seam in the remote Altai Mountains harbors a hydrogen-driven thermophilic microbial community.</title>
        <authorList>
            <person name="Kadnikov V.V."/>
            <person name="Mardanov A.V."/>
            <person name="Ivasenko D.A."/>
            <person name="Antsiferov D.V."/>
            <person name="Beletsky A.V."/>
            <person name="Karnachuk O.V."/>
            <person name="Ravin N.V."/>
        </authorList>
    </citation>
    <scope>NUCLEOTIDE SEQUENCE [LARGE SCALE GENOMIC DNA]</scope>
</reference>
<name>A0A2R6Y3V5_9BACL</name>
<dbReference type="EMBL" id="PEBX01000008">
    <property type="protein sequence ID" value="PTQ57343.1"/>
    <property type="molecule type" value="Genomic_DNA"/>
</dbReference>
<organism evidence="1 2">
    <name type="scientific">Candidatus Carbonibacillus altaicus</name>
    <dbReference type="NCBI Taxonomy" id="2163959"/>
    <lineage>
        <taxon>Bacteria</taxon>
        <taxon>Bacillati</taxon>
        <taxon>Bacillota</taxon>
        <taxon>Bacilli</taxon>
        <taxon>Bacillales</taxon>
        <taxon>Candidatus Carbonibacillus</taxon>
    </lineage>
</organism>
<gene>
    <name evidence="1" type="ORF">BSOLF_1659</name>
</gene>
<protein>
    <submittedName>
        <fullName evidence="1">Uncharacterized protein</fullName>
    </submittedName>
</protein>
<dbReference type="AlphaFoldDB" id="A0A2R6Y3V5"/>
<dbReference type="Proteomes" id="UP000244338">
    <property type="component" value="Unassembled WGS sequence"/>
</dbReference>
<sequence>MEVLLWHGKASHREVKEWSIQMLQDVGISSPKQRCYSIHSSLAAACGNAR</sequence>
<accession>A0A2R6Y3V5</accession>
<evidence type="ECO:0000313" key="1">
    <source>
        <dbReference type="EMBL" id="PTQ57343.1"/>
    </source>
</evidence>
<evidence type="ECO:0000313" key="2">
    <source>
        <dbReference type="Proteomes" id="UP000244338"/>
    </source>
</evidence>